<dbReference type="GO" id="GO:0001764">
    <property type="term" value="P:neuron migration"/>
    <property type="evidence" value="ECO:0007669"/>
    <property type="project" value="TreeGrafter"/>
</dbReference>
<evidence type="ECO:0008006" key="4">
    <source>
        <dbReference type="Google" id="ProtNLM"/>
    </source>
</evidence>
<dbReference type="GO" id="GO:0030027">
    <property type="term" value="C:lamellipodium"/>
    <property type="evidence" value="ECO:0007669"/>
    <property type="project" value="TreeGrafter"/>
</dbReference>
<comment type="similarity">
    <text evidence="1">Belongs to the ABI family.</text>
</comment>
<reference evidence="2" key="2">
    <citation type="submission" date="2025-09" db="UniProtKB">
        <authorList>
            <consortium name="Ensembl"/>
        </authorList>
    </citation>
    <scope>IDENTIFICATION</scope>
</reference>
<proteinExistence type="inferred from homology"/>
<dbReference type="Gene3D" id="6.10.140.1620">
    <property type="match status" value="1"/>
</dbReference>
<dbReference type="GO" id="GO:0098858">
    <property type="term" value="C:actin-based cell projection"/>
    <property type="evidence" value="ECO:0007669"/>
    <property type="project" value="TreeGrafter"/>
</dbReference>
<dbReference type="GO" id="GO:0035591">
    <property type="term" value="F:signaling adaptor activity"/>
    <property type="evidence" value="ECO:0007669"/>
    <property type="project" value="TreeGrafter"/>
</dbReference>
<name>A0A8C0BMW2_9AVES</name>
<evidence type="ECO:0000313" key="2">
    <source>
        <dbReference type="Ensembl" id="ENSBJAP00000019496.1"/>
    </source>
</evidence>
<dbReference type="GO" id="GO:0017124">
    <property type="term" value="F:SH3 domain binding"/>
    <property type="evidence" value="ECO:0007669"/>
    <property type="project" value="TreeGrafter"/>
</dbReference>
<dbReference type="AlphaFoldDB" id="A0A8C0BMW2"/>
<keyword evidence="3" id="KW-1185">Reference proteome</keyword>
<accession>A0A8C0BMW2</accession>
<dbReference type="PANTHER" id="PTHR10460">
    <property type="entry name" value="ABL INTERACTOR FAMILY MEMBER"/>
    <property type="match status" value="1"/>
</dbReference>
<evidence type="ECO:0000256" key="1">
    <source>
        <dbReference type="ARBA" id="ARBA00010020"/>
    </source>
</evidence>
<sequence length="46" mass="5146">MAELQMLLEEEIPSGKRALLESYQNLTRVADYCENNYIQVRGGGAA</sequence>
<dbReference type="PANTHER" id="PTHR10460:SF2">
    <property type="entry name" value="ABL INTERACTOR 1"/>
    <property type="match status" value="1"/>
</dbReference>
<protein>
    <recommendedName>
        <fullName evidence="4">ABI2</fullName>
    </recommendedName>
</protein>
<dbReference type="Proteomes" id="UP000694555">
    <property type="component" value="Unplaced"/>
</dbReference>
<dbReference type="InterPro" id="IPR028457">
    <property type="entry name" value="ABI"/>
</dbReference>
<reference evidence="2" key="1">
    <citation type="submission" date="2025-08" db="UniProtKB">
        <authorList>
            <consortium name="Ensembl"/>
        </authorList>
    </citation>
    <scope>IDENTIFICATION</scope>
</reference>
<organism evidence="2 3">
    <name type="scientific">Buteo japonicus</name>
    <dbReference type="NCBI Taxonomy" id="224669"/>
    <lineage>
        <taxon>Eukaryota</taxon>
        <taxon>Metazoa</taxon>
        <taxon>Chordata</taxon>
        <taxon>Craniata</taxon>
        <taxon>Vertebrata</taxon>
        <taxon>Euteleostomi</taxon>
        <taxon>Archelosauria</taxon>
        <taxon>Archosauria</taxon>
        <taxon>Dinosauria</taxon>
        <taxon>Saurischia</taxon>
        <taxon>Theropoda</taxon>
        <taxon>Coelurosauria</taxon>
        <taxon>Aves</taxon>
        <taxon>Neognathae</taxon>
        <taxon>Neoaves</taxon>
        <taxon>Telluraves</taxon>
        <taxon>Accipitrimorphae</taxon>
        <taxon>Accipitriformes</taxon>
        <taxon>Accipitridae</taxon>
        <taxon>Accipitrinae</taxon>
        <taxon>Buteo</taxon>
    </lineage>
</organism>
<evidence type="ECO:0000313" key="3">
    <source>
        <dbReference type="Proteomes" id="UP000694555"/>
    </source>
</evidence>
<dbReference type="Ensembl" id="ENSBJAT00000020034.1">
    <property type="protein sequence ID" value="ENSBJAP00000019496.1"/>
    <property type="gene ID" value="ENSBJAG00000012825.1"/>
</dbReference>
<dbReference type="GO" id="GO:0031209">
    <property type="term" value="C:SCAR complex"/>
    <property type="evidence" value="ECO:0007669"/>
    <property type="project" value="TreeGrafter"/>
</dbReference>